<proteinExistence type="predicted"/>
<dbReference type="InterPro" id="IPR003598">
    <property type="entry name" value="Ig_sub2"/>
</dbReference>
<evidence type="ECO:0000256" key="1">
    <source>
        <dbReference type="ARBA" id="ARBA00004236"/>
    </source>
</evidence>
<keyword evidence="5 8" id="KW-0472">Membrane</keyword>
<evidence type="ECO:0000256" key="7">
    <source>
        <dbReference type="ARBA" id="ARBA00023180"/>
    </source>
</evidence>
<dbReference type="Gene3D" id="2.60.40.10">
    <property type="entry name" value="Immunoglobulins"/>
    <property type="match status" value="2"/>
</dbReference>
<evidence type="ECO:0000256" key="5">
    <source>
        <dbReference type="ARBA" id="ARBA00023136"/>
    </source>
</evidence>
<dbReference type="Proteomes" id="UP001108240">
    <property type="component" value="Unplaced"/>
</dbReference>
<feature type="signal peptide" evidence="9">
    <location>
        <begin position="1"/>
        <end position="20"/>
    </location>
</feature>
<reference evidence="11" key="2">
    <citation type="submission" date="2025-09" db="UniProtKB">
        <authorList>
            <consortium name="Ensembl"/>
        </authorList>
    </citation>
    <scope>IDENTIFICATION</scope>
</reference>
<evidence type="ECO:0000256" key="2">
    <source>
        <dbReference type="ARBA" id="ARBA00022475"/>
    </source>
</evidence>
<evidence type="ECO:0000256" key="9">
    <source>
        <dbReference type="SAM" id="SignalP"/>
    </source>
</evidence>
<dbReference type="SMART" id="SM00406">
    <property type="entry name" value="IGv"/>
    <property type="match status" value="2"/>
</dbReference>
<dbReference type="SMART" id="SM00409">
    <property type="entry name" value="IG"/>
    <property type="match status" value="2"/>
</dbReference>
<dbReference type="SUPFAM" id="SSF48726">
    <property type="entry name" value="Immunoglobulin"/>
    <property type="match status" value="2"/>
</dbReference>
<evidence type="ECO:0000256" key="3">
    <source>
        <dbReference type="ARBA" id="ARBA00022729"/>
    </source>
</evidence>
<comment type="subcellular location">
    <subcellularLocation>
        <location evidence="1">Cell membrane</location>
    </subcellularLocation>
</comment>
<dbReference type="GO" id="GO:0005886">
    <property type="term" value="C:plasma membrane"/>
    <property type="evidence" value="ECO:0007669"/>
    <property type="project" value="UniProtKB-SubCell"/>
</dbReference>
<dbReference type="GO" id="GO:0009617">
    <property type="term" value="P:response to bacterium"/>
    <property type="evidence" value="ECO:0007669"/>
    <property type="project" value="TreeGrafter"/>
</dbReference>
<feature type="transmembrane region" description="Helical" evidence="8">
    <location>
        <begin position="252"/>
        <end position="273"/>
    </location>
</feature>
<feature type="domain" description="Ig-like" evidence="10">
    <location>
        <begin position="140"/>
        <end position="229"/>
    </location>
</feature>
<feature type="domain" description="Ig-like" evidence="10">
    <location>
        <begin position="17"/>
        <end position="113"/>
    </location>
</feature>
<evidence type="ECO:0000259" key="10">
    <source>
        <dbReference type="PROSITE" id="PS50835"/>
    </source>
</evidence>
<dbReference type="GeneTree" id="ENSGT01030000234530"/>
<dbReference type="AlphaFoldDB" id="A0A8C1FFN4"/>
<dbReference type="PANTHER" id="PTHR19433">
    <property type="entry name" value="T-CELL RECEPTOR ALPHA CHAIN V REGION-RELATED"/>
    <property type="match status" value="1"/>
</dbReference>
<dbReference type="InterPro" id="IPR003599">
    <property type="entry name" value="Ig_sub"/>
</dbReference>
<dbReference type="OMA" id="KERHYND"/>
<dbReference type="InterPro" id="IPR013783">
    <property type="entry name" value="Ig-like_fold"/>
</dbReference>
<organism evidence="11 12">
    <name type="scientific">Cyprinus carpio carpio</name>
    <dbReference type="NCBI Taxonomy" id="630221"/>
    <lineage>
        <taxon>Eukaryota</taxon>
        <taxon>Metazoa</taxon>
        <taxon>Chordata</taxon>
        <taxon>Craniata</taxon>
        <taxon>Vertebrata</taxon>
        <taxon>Euteleostomi</taxon>
        <taxon>Actinopterygii</taxon>
        <taxon>Neopterygii</taxon>
        <taxon>Teleostei</taxon>
        <taxon>Ostariophysi</taxon>
        <taxon>Cypriniformes</taxon>
        <taxon>Cyprinidae</taxon>
        <taxon>Cyprininae</taxon>
        <taxon>Cyprinus</taxon>
    </lineage>
</organism>
<keyword evidence="3 9" id="KW-0732">Signal</keyword>
<keyword evidence="6" id="KW-1015">Disulfide bond</keyword>
<dbReference type="Ensembl" id="ENSCCRT00000097315.2">
    <property type="protein sequence ID" value="ENSCCRP00000089609.2"/>
    <property type="gene ID" value="ENSCCRG00000058341.1"/>
</dbReference>
<dbReference type="PROSITE" id="PS50835">
    <property type="entry name" value="IG_LIKE"/>
    <property type="match status" value="2"/>
</dbReference>
<feature type="chain" id="PRO_5039901910" evidence="9">
    <location>
        <begin position="21"/>
        <end position="354"/>
    </location>
</feature>
<dbReference type="InterPro" id="IPR036179">
    <property type="entry name" value="Ig-like_dom_sf"/>
</dbReference>
<evidence type="ECO:0000256" key="8">
    <source>
        <dbReference type="SAM" id="Phobius"/>
    </source>
</evidence>
<dbReference type="CDD" id="cd00099">
    <property type="entry name" value="IgV"/>
    <property type="match status" value="2"/>
</dbReference>
<dbReference type="SMART" id="SM00408">
    <property type="entry name" value="IGc2"/>
    <property type="match status" value="1"/>
</dbReference>
<dbReference type="Pfam" id="PF07686">
    <property type="entry name" value="V-set"/>
    <property type="match status" value="2"/>
</dbReference>
<dbReference type="InterPro" id="IPR013106">
    <property type="entry name" value="Ig_V-set"/>
</dbReference>
<keyword evidence="8" id="KW-1133">Transmembrane helix</keyword>
<evidence type="ECO:0000256" key="6">
    <source>
        <dbReference type="ARBA" id="ARBA00023157"/>
    </source>
</evidence>
<keyword evidence="7" id="KW-0325">Glycoprotein</keyword>
<dbReference type="GO" id="GO:0002376">
    <property type="term" value="P:immune system process"/>
    <property type="evidence" value="ECO:0007669"/>
    <property type="project" value="UniProtKB-KW"/>
</dbReference>
<sequence>MMMVLWISVMILCEMYPTHSKDFHQPDPVMMVSVGDNVTLRCFFLIDHTDPITWYKQTSGHQPQVVVMVQKFATIPYFFDNFKSSRFSIETDTEKCNLRISNVTSSDEAMYYCGWRKYETHFAGGTYLALKGSKNNQYKSKVSVLQHPESETVQSGDTVTLQCSVLYEHSTTDIRMFWFRSDSGKSVPEILYTHNQSNHFETDSKQSCTFKLFKNISSQMDTGTYYCAVVTCGKILFGNGTKINMVKPMDPLVIILCVLLGVCIIVIIAQAVLSHKKERYYNHKESFMHVKIGSELNKCNLAQKKDHDAMELSYAALDFKEGKNRRVRRKGETPQDKVYSLINNTHETDQYRSV</sequence>
<reference evidence="11" key="1">
    <citation type="submission" date="2025-08" db="UniProtKB">
        <authorList>
            <consortium name="Ensembl"/>
        </authorList>
    </citation>
    <scope>IDENTIFICATION</scope>
</reference>
<keyword evidence="2" id="KW-1003">Cell membrane</keyword>
<name>A0A8C1FFN4_CYPCA</name>
<keyword evidence="4" id="KW-0391">Immunity</keyword>
<protein>
    <submittedName>
        <fullName evidence="11">Novel immune-type receptor 13</fullName>
    </submittedName>
</protein>
<evidence type="ECO:0000313" key="11">
    <source>
        <dbReference type="Ensembl" id="ENSCCRP00000089609.2"/>
    </source>
</evidence>
<dbReference type="PANTHER" id="PTHR19433:SF133">
    <property type="entry name" value="IMMUNE-TYPE RECEPTOR 5 PRECURSOR-RELATED"/>
    <property type="match status" value="1"/>
</dbReference>
<evidence type="ECO:0000256" key="4">
    <source>
        <dbReference type="ARBA" id="ARBA00022859"/>
    </source>
</evidence>
<accession>A0A8C1FFN4</accession>
<keyword evidence="12" id="KW-1185">Reference proteome</keyword>
<dbReference type="InterPro" id="IPR052051">
    <property type="entry name" value="TCR_complex_component"/>
</dbReference>
<evidence type="ECO:0000313" key="12">
    <source>
        <dbReference type="Proteomes" id="UP001108240"/>
    </source>
</evidence>
<keyword evidence="8" id="KW-0812">Transmembrane</keyword>
<dbReference type="InterPro" id="IPR007110">
    <property type="entry name" value="Ig-like_dom"/>
</dbReference>